<dbReference type="Pfam" id="PF18928">
    <property type="entry name" value="DUF5677"/>
    <property type="match status" value="1"/>
</dbReference>
<evidence type="ECO:0000256" key="1">
    <source>
        <dbReference type="SAM" id="Phobius"/>
    </source>
</evidence>
<reference evidence="2 3" key="1">
    <citation type="submission" date="2018-04" db="EMBL/GenBank/DDBJ databases">
        <title>Denitrifier Microvirgula.</title>
        <authorList>
            <person name="Anderson E."/>
            <person name="Jang J."/>
            <person name="Ishii S."/>
        </authorList>
    </citation>
    <scope>NUCLEOTIDE SEQUENCE [LARGE SCALE GENOMIC DNA]</scope>
    <source>
        <strain evidence="2 3">BE2.4</strain>
    </source>
</reference>
<dbReference type="KEGG" id="maer:DAI18_18220"/>
<evidence type="ECO:0000313" key="2">
    <source>
        <dbReference type="EMBL" id="AVY95763.1"/>
    </source>
</evidence>
<keyword evidence="1" id="KW-1133">Transmembrane helix</keyword>
<dbReference type="Proteomes" id="UP000244173">
    <property type="component" value="Chromosome"/>
</dbReference>
<keyword evidence="3" id="KW-1185">Reference proteome</keyword>
<organism evidence="2 3">
    <name type="scientific">Microvirgula aerodenitrificans</name>
    <dbReference type="NCBI Taxonomy" id="57480"/>
    <lineage>
        <taxon>Bacteria</taxon>
        <taxon>Pseudomonadati</taxon>
        <taxon>Pseudomonadota</taxon>
        <taxon>Betaproteobacteria</taxon>
        <taxon>Neisseriales</taxon>
        <taxon>Aquaspirillaceae</taxon>
        <taxon>Microvirgula</taxon>
    </lineage>
</organism>
<dbReference type="AlphaFoldDB" id="A0A2S0PEM0"/>
<sequence length="256" mass="27855">MDEWRSQARLSAPLWFELIQDINRGAVALLTALGPAKGSDRELVAAAMFGRALQSFEATVILAERGMLADAGSLARNIVESAVFLGGLALIDDFPKRMAESNNAHFFGMAKAIAERMEEHGAQEDLAAAEELRELLQSVKDQGFARFNINLRDLAKEVGMDPLYEVVYRTLSGDAAHPSLTSIERHFGRNDSGQVERLIFSPQRDGMEKVLSAAICAFLAALGALGVVFPRDDIMVMIETFNARHHALGSPAPSAE</sequence>
<name>A0A2S0PEM0_9NEIS</name>
<gene>
    <name evidence="2" type="ORF">DAI18_18220</name>
</gene>
<protein>
    <submittedName>
        <fullName evidence="2">Uncharacterized protein</fullName>
    </submittedName>
</protein>
<dbReference type="InterPro" id="IPR043733">
    <property type="entry name" value="DUF5677"/>
</dbReference>
<proteinExistence type="predicted"/>
<dbReference type="EMBL" id="CP028519">
    <property type="protein sequence ID" value="AVY95763.1"/>
    <property type="molecule type" value="Genomic_DNA"/>
</dbReference>
<feature type="transmembrane region" description="Helical" evidence="1">
    <location>
        <begin position="210"/>
        <end position="229"/>
    </location>
</feature>
<evidence type="ECO:0000313" key="3">
    <source>
        <dbReference type="Proteomes" id="UP000244173"/>
    </source>
</evidence>
<accession>A0A2S0PEM0</accession>
<keyword evidence="1" id="KW-0812">Transmembrane</keyword>
<keyword evidence="1" id="KW-0472">Membrane</keyword>